<organism evidence="3 4">
    <name type="scientific">Candidatus Falkowbacteria bacterium CG10_big_fil_rev_8_21_14_0_10_43_11</name>
    <dbReference type="NCBI Taxonomy" id="1974568"/>
    <lineage>
        <taxon>Bacteria</taxon>
        <taxon>Candidatus Falkowiibacteriota</taxon>
    </lineage>
</organism>
<dbReference type="AlphaFoldDB" id="A0A2M6WMN6"/>
<name>A0A2M6WMN6_9BACT</name>
<dbReference type="SUPFAM" id="SSF53756">
    <property type="entry name" value="UDP-Glycosyltransferase/glycogen phosphorylase"/>
    <property type="match status" value="1"/>
</dbReference>
<accession>A0A2M6WMN6</accession>
<dbReference type="InterPro" id="IPR050194">
    <property type="entry name" value="Glycosyltransferase_grp1"/>
</dbReference>
<feature type="domain" description="Glycosyltransferase subfamily 4-like N-terminal" evidence="2">
    <location>
        <begin position="14"/>
        <end position="188"/>
    </location>
</feature>
<reference evidence="4" key="1">
    <citation type="submission" date="2017-09" db="EMBL/GenBank/DDBJ databases">
        <title>Depth-based differentiation of microbial function through sediment-hosted aquifers and enrichment of novel symbionts in the deep terrestrial subsurface.</title>
        <authorList>
            <person name="Probst A.J."/>
            <person name="Ladd B."/>
            <person name="Jarett J.K."/>
            <person name="Geller-Mcgrath D.E."/>
            <person name="Sieber C.M.K."/>
            <person name="Emerson J.B."/>
            <person name="Anantharaman K."/>
            <person name="Thomas B.C."/>
            <person name="Malmstrom R."/>
            <person name="Stieglmeier M."/>
            <person name="Klingl A."/>
            <person name="Woyke T."/>
            <person name="Ryan C.M."/>
            <person name="Banfield J.F."/>
        </authorList>
    </citation>
    <scope>NUCLEOTIDE SEQUENCE [LARGE SCALE GENOMIC DNA]</scope>
</reference>
<dbReference type="Gene3D" id="3.40.50.2000">
    <property type="entry name" value="Glycogen Phosphorylase B"/>
    <property type="match status" value="2"/>
</dbReference>
<dbReference type="PANTHER" id="PTHR45947">
    <property type="entry name" value="SULFOQUINOVOSYL TRANSFERASE SQD2"/>
    <property type="match status" value="1"/>
</dbReference>
<dbReference type="InterPro" id="IPR001296">
    <property type="entry name" value="Glyco_trans_1"/>
</dbReference>
<dbReference type="GO" id="GO:0016757">
    <property type="term" value="F:glycosyltransferase activity"/>
    <property type="evidence" value="ECO:0007669"/>
    <property type="project" value="InterPro"/>
</dbReference>
<dbReference type="PANTHER" id="PTHR45947:SF3">
    <property type="entry name" value="SULFOQUINOVOSYL TRANSFERASE SQD2"/>
    <property type="match status" value="1"/>
</dbReference>
<evidence type="ECO:0000313" key="3">
    <source>
        <dbReference type="EMBL" id="PIT94016.1"/>
    </source>
</evidence>
<gene>
    <name evidence="3" type="ORF">COU00_01250</name>
</gene>
<feature type="domain" description="Glycosyl transferase family 1" evidence="1">
    <location>
        <begin position="199"/>
        <end position="340"/>
    </location>
</feature>
<proteinExistence type="predicted"/>
<evidence type="ECO:0000259" key="2">
    <source>
        <dbReference type="Pfam" id="PF13439"/>
    </source>
</evidence>
<comment type="caution">
    <text evidence="3">The sequence shown here is derived from an EMBL/GenBank/DDBJ whole genome shotgun (WGS) entry which is preliminary data.</text>
</comment>
<evidence type="ECO:0000313" key="4">
    <source>
        <dbReference type="Proteomes" id="UP000229335"/>
    </source>
</evidence>
<dbReference type="InterPro" id="IPR028098">
    <property type="entry name" value="Glyco_trans_4-like_N"/>
</dbReference>
<dbReference type="Pfam" id="PF13439">
    <property type="entry name" value="Glyco_transf_4"/>
    <property type="match status" value="1"/>
</dbReference>
<evidence type="ECO:0000259" key="1">
    <source>
        <dbReference type="Pfam" id="PF00534"/>
    </source>
</evidence>
<dbReference type="EMBL" id="PFAS01000016">
    <property type="protein sequence ID" value="PIT94016.1"/>
    <property type="molecule type" value="Genomic_DNA"/>
</dbReference>
<dbReference type="Pfam" id="PF00534">
    <property type="entry name" value="Glycos_transf_1"/>
    <property type="match status" value="1"/>
</dbReference>
<dbReference type="Proteomes" id="UP000229335">
    <property type="component" value="Unassembled WGS sequence"/>
</dbReference>
<keyword evidence="3" id="KW-0808">Transferase</keyword>
<protein>
    <submittedName>
        <fullName evidence="3">Glycosyltransferase family 4 protein</fullName>
    </submittedName>
</protein>
<sequence length="366" mass="41916">MKIALVHDHFAQEGGAEKVLQTLAEIFPTAPIFTLLYDSRHIKNFAGRKLTPSILQKFPFGVSKYQWYMPLMPMAIESHNLQDYDLVISSASSFAKGVITGPGATHICYCHTPTRYLWHYSSQYLAELRLPGWLKKIVDFEVSRIRQWDREAAERVDYFIANSRTTRERIKKYYHRDSAVIYPPVDTAQFFISQNIGDYFLAGGRFIPHKRFDLAILAFNKLNIPLKIFGDGPDEKRLKKIASSNIEFLGRISEEEKARLMSECRAFIHPQEEDFGISAVEAQASGRPVIAFARGGASETVTERISGLFFSEQTWEELADAVLRFLYGGYNFNPQIIKNTAEKFGVERFKREILKFVSSKLLKDAE</sequence>